<dbReference type="InterPro" id="IPR012337">
    <property type="entry name" value="RNaseH-like_sf"/>
</dbReference>
<gene>
    <name evidence="1" type="ORF">GHK86_09035</name>
</gene>
<name>A0ABW9QU45_9ACTN</name>
<dbReference type="Proteomes" id="UP000437736">
    <property type="component" value="Unassembled WGS sequence"/>
</dbReference>
<dbReference type="CDD" id="cd04659">
    <property type="entry name" value="Piwi_piwi-like_ProArk"/>
    <property type="match status" value="1"/>
</dbReference>
<protein>
    <recommendedName>
        <fullName evidence="3">Piwi domain-containing protein</fullName>
    </recommendedName>
</protein>
<accession>A0ABW9QU45</accession>
<dbReference type="Gene3D" id="3.30.420.10">
    <property type="entry name" value="Ribonuclease H-like superfamily/Ribonuclease H"/>
    <property type="match status" value="1"/>
</dbReference>
<keyword evidence="2" id="KW-1185">Reference proteome</keyword>
<organism evidence="1 2">
    <name type="scientific">Acidiferrimicrobium australe</name>
    <dbReference type="NCBI Taxonomy" id="2664430"/>
    <lineage>
        <taxon>Bacteria</taxon>
        <taxon>Bacillati</taxon>
        <taxon>Actinomycetota</taxon>
        <taxon>Acidimicrobiia</taxon>
        <taxon>Acidimicrobiales</taxon>
        <taxon>Acidimicrobiaceae</taxon>
        <taxon>Acidiferrimicrobium</taxon>
    </lineage>
</organism>
<proteinExistence type="predicted"/>
<dbReference type="EMBL" id="WJHE01000414">
    <property type="protein sequence ID" value="MST32861.1"/>
    <property type="molecule type" value="Genomic_DNA"/>
</dbReference>
<evidence type="ECO:0008006" key="3">
    <source>
        <dbReference type="Google" id="ProtNLM"/>
    </source>
</evidence>
<sequence>MRAEALDEPELEFGGASRHIDPRFGICSYGPADLAVPGAPRAIRVGLVGPSASLDGLRNWLERCRDPIPAKDERYPHLFPAFPGFDTDRSLHSTLVFSDRNTRGLSSQVLRRMVGPDKAEALELAVAAYADEVSALAEGNRVDVILIARPDELTDTGTTVRRQRRAVRSSSAGTSAAAMPLGPQTANFHDVLKARVLHLGPPIQIIRRGTWDETVATSAGRRRQDEATRAWNLHVAMYYKAGGVPWRLPRATTDLTVCFIGVSFYRNVYGTAIETSVAQVFNERGDGVIVRGGPASINSDDKQPHLSAADAHGLLNEALEAYRREHRTLPARVVLHKSSRFTEPELDGFQRAADGRGVDALELVWIVGSEPAHLFRPGAAPPLRGTLLTLEDHAAALYTKGSVQFYSTYPGMYVPQPIGIRPAMTDRSIREIAAELLALSKMNWNQTQLDGRLPVTLRTANQVKAILRFASFEPATSTTYAHFM</sequence>
<evidence type="ECO:0000313" key="1">
    <source>
        <dbReference type="EMBL" id="MST32861.1"/>
    </source>
</evidence>
<comment type="caution">
    <text evidence="1">The sequence shown here is derived from an EMBL/GenBank/DDBJ whole genome shotgun (WGS) entry which is preliminary data.</text>
</comment>
<dbReference type="SUPFAM" id="SSF53098">
    <property type="entry name" value="Ribonuclease H-like"/>
    <property type="match status" value="1"/>
</dbReference>
<evidence type="ECO:0000313" key="2">
    <source>
        <dbReference type="Proteomes" id="UP000437736"/>
    </source>
</evidence>
<dbReference type="InterPro" id="IPR036397">
    <property type="entry name" value="RNaseH_sf"/>
</dbReference>
<reference evidence="1 2" key="1">
    <citation type="submission" date="2019-11" db="EMBL/GenBank/DDBJ databases">
        <title>Acidiferrimicrobium australis gen. nov., sp. nov., an acidophilic and obligately heterotrophic, member of the Actinobacteria that catalyses dissimilatory oxido- reduction of iron isolated from metal-rich acidic water in Chile.</title>
        <authorList>
            <person name="Gonzalez D."/>
            <person name="Huber K."/>
            <person name="Hedrich S."/>
            <person name="Rojas-Villalobos C."/>
            <person name="Quatrini R."/>
            <person name="Dinamarca M.A."/>
            <person name="Schwarz A."/>
            <person name="Canales C."/>
            <person name="Nancucheo I."/>
        </authorList>
    </citation>
    <scope>NUCLEOTIDE SEQUENCE [LARGE SCALE GENOMIC DNA]</scope>
    <source>
        <strain evidence="1 2">USS-CCA1</strain>
    </source>
</reference>